<dbReference type="AlphaFoldDB" id="A0AAN8N962"/>
<organism evidence="2 3">
    <name type="scientific">Orbilia javanica</name>
    <dbReference type="NCBI Taxonomy" id="47235"/>
    <lineage>
        <taxon>Eukaryota</taxon>
        <taxon>Fungi</taxon>
        <taxon>Dikarya</taxon>
        <taxon>Ascomycota</taxon>
        <taxon>Pezizomycotina</taxon>
        <taxon>Orbiliomycetes</taxon>
        <taxon>Orbiliales</taxon>
        <taxon>Orbiliaceae</taxon>
        <taxon>Orbilia</taxon>
    </lineage>
</organism>
<name>A0AAN8N962_9PEZI</name>
<dbReference type="EMBL" id="JAVHNR010000001">
    <property type="protein sequence ID" value="KAK6357512.1"/>
    <property type="molecule type" value="Genomic_DNA"/>
</dbReference>
<keyword evidence="3" id="KW-1185">Reference proteome</keyword>
<dbReference type="InterPro" id="IPR036047">
    <property type="entry name" value="F-box-like_dom_sf"/>
</dbReference>
<feature type="domain" description="F-box" evidence="1">
    <location>
        <begin position="10"/>
        <end position="55"/>
    </location>
</feature>
<protein>
    <recommendedName>
        <fullName evidence="1">F-box domain-containing protein</fullName>
    </recommendedName>
</protein>
<evidence type="ECO:0000259" key="1">
    <source>
        <dbReference type="PROSITE" id="PS50181"/>
    </source>
</evidence>
<proteinExistence type="predicted"/>
<dbReference type="SUPFAM" id="SSF52047">
    <property type="entry name" value="RNI-like"/>
    <property type="match status" value="1"/>
</dbReference>
<dbReference type="InterPro" id="IPR001810">
    <property type="entry name" value="F-box_dom"/>
</dbReference>
<evidence type="ECO:0000313" key="2">
    <source>
        <dbReference type="EMBL" id="KAK6357512.1"/>
    </source>
</evidence>
<gene>
    <name evidence="2" type="ORF">TWF718_001821</name>
</gene>
<accession>A0AAN8N962</accession>
<dbReference type="Proteomes" id="UP001313282">
    <property type="component" value="Unassembled WGS sequence"/>
</dbReference>
<dbReference type="PROSITE" id="PS50181">
    <property type="entry name" value="FBOX"/>
    <property type="match status" value="1"/>
</dbReference>
<evidence type="ECO:0000313" key="3">
    <source>
        <dbReference type="Proteomes" id="UP001313282"/>
    </source>
</evidence>
<comment type="caution">
    <text evidence="2">The sequence shown here is derived from an EMBL/GenBank/DDBJ whole genome shotgun (WGS) entry which is preliminary data.</text>
</comment>
<reference evidence="2 3" key="1">
    <citation type="submission" date="2019-10" db="EMBL/GenBank/DDBJ databases">
        <authorList>
            <person name="Palmer J.M."/>
        </authorList>
    </citation>
    <scope>NUCLEOTIDE SEQUENCE [LARGE SCALE GENOMIC DNA]</scope>
    <source>
        <strain evidence="2 3">TWF718</strain>
    </source>
</reference>
<sequence length="431" mass="49866">MELLAEPTPRNSILSLPQELFSDIVGLLSLNDRAILLRACKQLYHQTYPHLWRTIDSDIQAPSNTHWPSNTTLSFKKISKLAEITEKIGPDAMGFRYVKELRFGFNDFSSYSPWVKAGLLDVIHDQLVSKKMELQKLKLNWEKCENCSDCVMNFLNTLKNYSEFDLKPPSIIAARNSDTPNFPFGIFALECFTDLHIGLVSDRIDDDRTWPVKEIPIFTKVLSGTISLKRLRIEGKRFLRDSPYPIGELQPQLSELQAAITNLKQLKSLELSLMIFHPSFFITPPESVRKLSITQKVSIAWWRQFARCPFTNVEELRLYAHHVERGYNGAPSTWWSSSDPEANQNDPGDFIFMLNNLAMRGLKRFTTDCKVYYCPEDLLDLVIQGNPGLDEIQRQKYLDMKIDWKSCPRHFLLYGESSRYDIDPRTGRSRR</sequence>
<dbReference type="SUPFAM" id="SSF81383">
    <property type="entry name" value="F-box domain"/>
    <property type="match status" value="1"/>
</dbReference>